<gene>
    <name evidence="3" type="ORF">SCOCK_30382</name>
</gene>
<comment type="caution">
    <text evidence="3">The sequence shown here is derived from an EMBL/GenBank/DDBJ whole genome shotgun (WGS) entry which is preliminary data.</text>
</comment>
<evidence type="ECO:0000313" key="4">
    <source>
        <dbReference type="Proteomes" id="UP001152519"/>
    </source>
</evidence>
<evidence type="ECO:0000313" key="3">
    <source>
        <dbReference type="EMBL" id="CAG6395149.1"/>
    </source>
</evidence>
<feature type="region of interest" description="Disordered" evidence="1">
    <location>
        <begin position="130"/>
        <end position="167"/>
    </location>
</feature>
<dbReference type="RefSeq" id="WP_251492099.1">
    <property type="nucleotide sequence ID" value="NZ_CAJSLV010000059.1"/>
</dbReference>
<name>A0A9W4GSB4_9ACTN</name>
<dbReference type="Proteomes" id="UP001152519">
    <property type="component" value="Unassembled WGS sequence"/>
</dbReference>
<keyword evidence="4" id="KW-1185">Reference proteome</keyword>
<feature type="domain" description="DnaJ homologue subfamily C member 28 conserved" evidence="2">
    <location>
        <begin position="14"/>
        <end position="79"/>
    </location>
</feature>
<dbReference type="Pfam" id="PF09350">
    <property type="entry name" value="DJC28_CD"/>
    <property type="match status" value="1"/>
</dbReference>
<evidence type="ECO:0000256" key="1">
    <source>
        <dbReference type="SAM" id="MobiDB-lite"/>
    </source>
</evidence>
<sequence length="167" mass="18236">MTERKPPGVSWETWADKQIREAERRGEFASLPGAGKPLPSLDAPYDELWWVRGKMQREGLSALPPSLVLRKEAEDAMEAVGRAATEAQVRQIVGEINDKLREALRRPPEGPALGRGLFDTEQVVADWRAARAAAAEAEPAPPPQAPEAPARGGRGGRGGLFRRRRSA</sequence>
<proteinExistence type="predicted"/>
<accession>A0A9W4GSB4</accession>
<organism evidence="3 4">
    <name type="scientific">Actinacidiphila cocklensis</name>
    <dbReference type="NCBI Taxonomy" id="887465"/>
    <lineage>
        <taxon>Bacteria</taxon>
        <taxon>Bacillati</taxon>
        <taxon>Actinomycetota</taxon>
        <taxon>Actinomycetes</taxon>
        <taxon>Kitasatosporales</taxon>
        <taxon>Streptomycetaceae</taxon>
        <taxon>Actinacidiphila</taxon>
    </lineage>
</organism>
<reference evidence="3" key="1">
    <citation type="submission" date="2021-05" db="EMBL/GenBank/DDBJ databases">
        <authorList>
            <person name="Arsene-Ploetze F."/>
        </authorList>
    </citation>
    <scope>NUCLEOTIDE SEQUENCE</scope>
    <source>
        <strain evidence="3">DSM 42138</strain>
    </source>
</reference>
<dbReference type="AlphaFoldDB" id="A0A9W4GSB4"/>
<evidence type="ECO:0000259" key="2">
    <source>
        <dbReference type="Pfam" id="PF09350"/>
    </source>
</evidence>
<protein>
    <recommendedName>
        <fullName evidence="2">DnaJ homologue subfamily C member 28 conserved domain-containing protein</fullName>
    </recommendedName>
</protein>
<dbReference type="InterPro" id="IPR018961">
    <property type="entry name" value="DnaJ_homolog_subfam-C_membr-28"/>
</dbReference>
<dbReference type="EMBL" id="CAJSLV010000059">
    <property type="protein sequence ID" value="CAG6395149.1"/>
    <property type="molecule type" value="Genomic_DNA"/>
</dbReference>